<dbReference type="Proteomes" id="UP000095649">
    <property type="component" value="Unassembled WGS sequence"/>
</dbReference>
<keyword evidence="4 7" id="KW-0406">Ion transport</keyword>
<dbReference type="Pfam" id="PF00213">
    <property type="entry name" value="OSCP"/>
    <property type="match status" value="1"/>
</dbReference>
<evidence type="ECO:0000256" key="2">
    <source>
        <dbReference type="ARBA" id="ARBA00022448"/>
    </source>
</evidence>
<keyword evidence="3 7" id="KW-0375">Hydrogen ion transport</keyword>
<dbReference type="GO" id="GO:0046933">
    <property type="term" value="F:proton-transporting ATP synthase activity, rotational mechanism"/>
    <property type="evidence" value="ECO:0007669"/>
    <property type="project" value="UniProtKB-UniRule"/>
</dbReference>
<keyword evidence="5 7" id="KW-0472">Membrane</keyword>
<evidence type="ECO:0000256" key="3">
    <source>
        <dbReference type="ARBA" id="ARBA00022781"/>
    </source>
</evidence>
<dbReference type="GO" id="GO:0005886">
    <property type="term" value="C:plasma membrane"/>
    <property type="evidence" value="ECO:0007669"/>
    <property type="project" value="UniProtKB-SubCell"/>
</dbReference>
<dbReference type="HAMAP" id="MF_01416">
    <property type="entry name" value="ATP_synth_delta_bact"/>
    <property type="match status" value="1"/>
</dbReference>
<dbReference type="InterPro" id="IPR000711">
    <property type="entry name" value="ATPase_OSCP/dsu"/>
</dbReference>
<dbReference type="SUPFAM" id="SSF47928">
    <property type="entry name" value="N-terminal domain of the delta subunit of the F1F0-ATP synthase"/>
    <property type="match status" value="1"/>
</dbReference>
<evidence type="ECO:0000313" key="8">
    <source>
        <dbReference type="EMBL" id="CUN20740.1"/>
    </source>
</evidence>
<dbReference type="PRINTS" id="PR00125">
    <property type="entry name" value="ATPASEDELTA"/>
</dbReference>
<keyword evidence="7" id="KW-1003">Cell membrane</keyword>
<name>A0A173V231_9FIRM</name>
<comment type="similarity">
    <text evidence="7">Belongs to the ATPase delta chain family.</text>
</comment>
<accession>A0A173V231</accession>
<gene>
    <name evidence="7 8" type="primary">atpH</name>
    <name evidence="8" type="ORF">ERS852582_02462</name>
</gene>
<evidence type="ECO:0000256" key="6">
    <source>
        <dbReference type="ARBA" id="ARBA00023310"/>
    </source>
</evidence>
<sequence length="179" mass="19774">MTETAKMYGGSLYDLAAEEGLETRILGELDEVQKLLKQNPDYLRLLSTPSIPKKERCGLLDEALRGQVHLYVLNFLKILCEKGTLRELSGCARAYRIRYNQAHGILEATAISAVPLTEQQRAALHAKLESLTGKTIDLKTKVDAKVLGGIRLDIEGTELDGTVQNRLASLRRDIAAVTL</sequence>
<proteinExistence type="inferred from homology"/>
<keyword evidence="2 7" id="KW-0813">Transport</keyword>
<dbReference type="NCBIfam" id="TIGR01145">
    <property type="entry name" value="ATP_synt_delta"/>
    <property type="match status" value="1"/>
</dbReference>
<dbReference type="Gene3D" id="1.10.520.20">
    <property type="entry name" value="N-terminal domain of the delta subunit of the F1F0-ATP synthase"/>
    <property type="match status" value="1"/>
</dbReference>
<evidence type="ECO:0000256" key="1">
    <source>
        <dbReference type="ARBA" id="ARBA00004370"/>
    </source>
</evidence>
<evidence type="ECO:0000313" key="9">
    <source>
        <dbReference type="Proteomes" id="UP000095649"/>
    </source>
</evidence>
<protein>
    <recommendedName>
        <fullName evidence="7">ATP synthase subunit delta</fullName>
    </recommendedName>
    <alternativeName>
        <fullName evidence="7">ATP synthase F(1) sector subunit delta</fullName>
    </alternativeName>
    <alternativeName>
        <fullName evidence="7">F-type ATPase subunit delta</fullName>
        <shortName evidence="7">F-ATPase subunit delta</shortName>
    </alternativeName>
</protein>
<dbReference type="PANTHER" id="PTHR11910">
    <property type="entry name" value="ATP SYNTHASE DELTA CHAIN"/>
    <property type="match status" value="1"/>
</dbReference>
<dbReference type="RefSeq" id="WP_055186787.1">
    <property type="nucleotide sequence ID" value="NZ_CP181368.1"/>
</dbReference>
<dbReference type="InterPro" id="IPR026015">
    <property type="entry name" value="ATP_synth_OSCP/delta_N_sf"/>
</dbReference>
<reference evidence="8 9" key="1">
    <citation type="submission" date="2015-09" db="EMBL/GenBank/DDBJ databases">
        <authorList>
            <consortium name="Pathogen Informatics"/>
        </authorList>
    </citation>
    <scope>NUCLEOTIDE SEQUENCE [LARGE SCALE GENOMIC DNA]</scope>
    <source>
        <strain evidence="8 9">2789STDY5834970</strain>
    </source>
</reference>
<organism evidence="8 9">
    <name type="scientific">Faecalibacterium prausnitzii</name>
    <dbReference type="NCBI Taxonomy" id="853"/>
    <lineage>
        <taxon>Bacteria</taxon>
        <taxon>Bacillati</taxon>
        <taxon>Bacillota</taxon>
        <taxon>Clostridia</taxon>
        <taxon>Eubacteriales</taxon>
        <taxon>Oscillospiraceae</taxon>
        <taxon>Faecalibacterium</taxon>
    </lineage>
</organism>
<keyword evidence="7" id="KW-0139">CF(1)</keyword>
<dbReference type="OrthoDB" id="9802471at2"/>
<dbReference type="EMBL" id="CYXN01000030">
    <property type="protein sequence ID" value="CUN20740.1"/>
    <property type="molecule type" value="Genomic_DNA"/>
</dbReference>
<comment type="subcellular location">
    <subcellularLocation>
        <location evidence="7">Cell membrane</location>
        <topology evidence="7">Peripheral membrane protein</topology>
    </subcellularLocation>
    <subcellularLocation>
        <location evidence="1">Membrane</location>
    </subcellularLocation>
</comment>
<keyword evidence="6 7" id="KW-0066">ATP synthesis</keyword>
<comment type="function">
    <text evidence="7">F(1)F(0) ATP synthase produces ATP from ADP in the presence of a proton or sodium gradient. F-type ATPases consist of two structural domains, F(1) containing the extramembraneous catalytic core and F(0) containing the membrane proton channel, linked together by a central stalk and a peripheral stalk. During catalysis, ATP synthesis in the catalytic domain of F(1) is coupled via a rotary mechanism of the central stalk subunits to proton translocation.</text>
</comment>
<evidence type="ECO:0000256" key="5">
    <source>
        <dbReference type="ARBA" id="ARBA00023136"/>
    </source>
</evidence>
<dbReference type="AlphaFoldDB" id="A0A173V231"/>
<comment type="function">
    <text evidence="7">This protein is part of the stalk that links CF(0) to CF(1). It either transmits conformational changes from CF(0) to CF(1) or is implicated in proton conduction.</text>
</comment>
<dbReference type="GO" id="GO:0045259">
    <property type="term" value="C:proton-transporting ATP synthase complex"/>
    <property type="evidence" value="ECO:0007669"/>
    <property type="project" value="UniProtKB-KW"/>
</dbReference>
<evidence type="ECO:0000256" key="4">
    <source>
        <dbReference type="ARBA" id="ARBA00023065"/>
    </source>
</evidence>
<evidence type="ECO:0000256" key="7">
    <source>
        <dbReference type="HAMAP-Rule" id="MF_01416"/>
    </source>
</evidence>